<evidence type="ECO:0000313" key="16">
    <source>
        <dbReference type="Proteomes" id="UP000778951"/>
    </source>
</evidence>
<comment type="function">
    <text evidence="11">Catalyzes the attachment of valine to tRNA(Val). As ValRS can inadvertently accommodate and process structurally similar amino acids such as threonine, to avoid such errors, it has a 'posttransfer' editing activity that hydrolyzes mischarged Thr-tRNA(Val) in a tRNA-dependent manner.</text>
</comment>
<feature type="domain" description="Methionyl/Valyl/Leucyl/Isoleucyl-tRNA synthetase anticodon-binding" evidence="13">
    <location>
        <begin position="618"/>
        <end position="762"/>
    </location>
</feature>
<accession>A0A968GIN3</accession>
<evidence type="ECO:0000256" key="4">
    <source>
        <dbReference type="ARBA" id="ARBA00022598"/>
    </source>
</evidence>
<dbReference type="AlphaFoldDB" id="A0A968GIN3"/>
<dbReference type="InterPro" id="IPR001412">
    <property type="entry name" value="aa-tRNA-synth_I_CS"/>
</dbReference>
<gene>
    <name evidence="11" type="primary">valS</name>
    <name evidence="15" type="ORF">HCT48_06020</name>
</gene>
<feature type="coiled-coil region" evidence="11">
    <location>
        <begin position="828"/>
        <end position="897"/>
    </location>
</feature>
<keyword evidence="7 11" id="KW-0648">Protein biosynthesis</keyword>
<protein>
    <recommendedName>
        <fullName evidence="11">Valine--tRNA ligase</fullName>
        <ecNumber evidence="11">6.1.1.9</ecNumber>
    </recommendedName>
    <alternativeName>
        <fullName evidence="11">Valyl-tRNA synthetase</fullName>
        <shortName evidence="11">ValRS</shortName>
    </alternativeName>
</protein>
<dbReference type="InterPro" id="IPR002300">
    <property type="entry name" value="aa-tRNA-synth_Ia"/>
</dbReference>
<evidence type="ECO:0000256" key="7">
    <source>
        <dbReference type="ARBA" id="ARBA00022917"/>
    </source>
</evidence>
<dbReference type="InterPro" id="IPR013155">
    <property type="entry name" value="M/V/L/I-tRNA-synth_anticd-bd"/>
</dbReference>
<dbReference type="GO" id="GO:0002161">
    <property type="term" value="F:aminoacyl-tRNA deacylase activity"/>
    <property type="evidence" value="ECO:0007669"/>
    <property type="project" value="InterPro"/>
</dbReference>
<dbReference type="PRINTS" id="PR00986">
    <property type="entry name" value="TRNASYNTHVAL"/>
</dbReference>
<dbReference type="EMBL" id="JAATLM010000001">
    <property type="protein sequence ID" value="NIZ69767.1"/>
    <property type="molecule type" value="Genomic_DNA"/>
</dbReference>
<feature type="domain" description="Aminoacyl-tRNA synthetase class Ia" evidence="12">
    <location>
        <begin position="26"/>
        <end position="575"/>
    </location>
</feature>
<evidence type="ECO:0000256" key="2">
    <source>
        <dbReference type="ARBA" id="ARBA00011245"/>
    </source>
</evidence>
<dbReference type="InterPro" id="IPR009008">
    <property type="entry name" value="Val/Leu/Ile-tRNA-synth_edit"/>
</dbReference>
<comment type="subcellular location">
    <subcellularLocation>
        <location evidence="1 11">Cytoplasm</location>
    </subcellularLocation>
</comment>
<dbReference type="Gene3D" id="3.90.740.10">
    <property type="entry name" value="Valyl/Leucyl/Isoleucyl-tRNA synthetase, editing domain"/>
    <property type="match status" value="1"/>
</dbReference>
<keyword evidence="9 11" id="KW-0030">Aminoacyl-tRNA synthetase</keyword>
<dbReference type="EC" id="6.1.1.9" evidence="11"/>
<evidence type="ECO:0000259" key="12">
    <source>
        <dbReference type="Pfam" id="PF00133"/>
    </source>
</evidence>
<evidence type="ECO:0000256" key="3">
    <source>
        <dbReference type="ARBA" id="ARBA00022490"/>
    </source>
</evidence>
<dbReference type="NCBIfam" id="NF004349">
    <property type="entry name" value="PRK05729.1"/>
    <property type="match status" value="1"/>
</dbReference>
<dbReference type="SUPFAM" id="SSF47323">
    <property type="entry name" value="Anticodon-binding domain of a subclass of class I aminoacyl-tRNA synthetases"/>
    <property type="match status" value="1"/>
</dbReference>
<dbReference type="PROSITE" id="PS00178">
    <property type="entry name" value="AA_TRNA_LIGASE_I"/>
    <property type="match status" value="1"/>
</dbReference>
<comment type="caution">
    <text evidence="15">The sequence shown here is derived from an EMBL/GenBank/DDBJ whole genome shotgun (WGS) entry which is preliminary data.</text>
</comment>
<reference evidence="15" key="1">
    <citation type="submission" date="2020-03" db="EMBL/GenBank/DDBJ databases">
        <title>Spirochaetal bacteria isolated from arthropods constitute a novel genus Entomospira genus novum within the order Spirochaetales.</title>
        <authorList>
            <person name="Grana-Miraglia L."/>
            <person name="Sikutova S."/>
            <person name="Fingerle V."/>
            <person name="Sing A."/>
            <person name="Castillo-Ramirez S."/>
            <person name="Margos G."/>
            <person name="Rudolf I."/>
        </authorList>
    </citation>
    <scope>NUCLEOTIDE SEQUENCE</scope>
    <source>
        <strain evidence="15">BR149</strain>
    </source>
</reference>
<dbReference type="InterPro" id="IPR014729">
    <property type="entry name" value="Rossmann-like_a/b/a_fold"/>
</dbReference>
<evidence type="ECO:0000256" key="11">
    <source>
        <dbReference type="HAMAP-Rule" id="MF_02004"/>
    </source>
</evidence>
<feature type="binding site" evidence="11">
    <location>
        <position position="539"/>
    </location>
    <ligand>
        <name>ATP</name>
        <dbReference type="ChEBI" id="CHEBI:30616"/>
    </ligand>
</feature>
<dbReference type="Pfam" id="PF08264">
    <property type="entry name" value="Anticodon_1"/>
    <property type="match status" value="1"/>
</dbReference>
<dbReference type="InterPro" id="IPR009080">
    <property type="entry name" value="tRNAsynth_Ia_anticodon-bd"/>
</dbReference>
<dbReference type="InterPro" id="IPR010978">
    <property type="entry name" value="tRNA-bd_arm"/>
</dbReference>
<comment type="domain">
    <text evidence="11">ValRS has two distinct active sites: one for aminoacylation and one for editing. The misactivated threonine is translocated from the active site to the editing site.</text>
</comment>
<dbReference type="InterPro" id="IPR037118">
    <property type="entry name" value="Val-tRNA_synth_C_sf"/>
</dbReference>
<dbReference type="InterPro" id="IPR019499">
    <property type="entry name" value="Val-tRNA_synth_tRNA-bd"/>
</dbReference>
<comment type="subunit">
    <text evidence="2 11">Monomer.</text>
</comment>
<dbReference type="Pfam" id="PF00133">
    <property type="entry name" value="tRNA-synt_1"/>
    <property type="match status" value="1"/>
</dbReference>
<feature type="domain" description="Valyl-tRNA synthetase tRNA-binding arm" evidence="14">
    <location>
        <begin position="830"/>
        <end position="895"/>
    </location>
</feature>
<dbReference type="Gene3D" id="1.10.730.10">
    <property type="entry name" value="Isoleucyl-tRNA Synthetase, Domain 1"/>
    <property type="match status" value="1"/>
</dbReference>
<dbReference type="SUPFAM" id="SSF50677">
    <property type="entry name" value="ValRS/IleRS/LeuRS editing domain"/>
    <property type="match status" value="1"/>
</dbReference>
<evidence type="ECO:0000256" key="8">
    <source>
        <dbReference type="ARBA" id="ARBA00023054"/>
    </source>
</evidence>
<dbReference type="SUPFAM" id="SSF52374">
    <property type="entry name" value="Nucleotidylyl transferase"/>
    <property type="match status" value="1"/>
</dbReference>
<keyword evidence="4 11" id="KW-0436">Ligase</keyword>
<dbReference type="CDD" id="cd07962">
    <property type="entry name" value="Anticodon_Ia_Val"/>
    <property type="match status" value="1"/>
</dbReference>
<sequence length="897" mass="103036">MSTLHEDEFNASFPKSYQPKDFESTIYHQWEEANTFAPQSRFGNTESPFVVVIPPPNVTGVLHMGHGLNGSLQDILVRYQRMLGRKTLWVPGTDHAGIATQHVAEKELKAQGKSRHDVGRKAFVEYVWQVKERHHKIITQQLREIGSSCDWQAERFTLDEGLSQAVRESFVRMYQAGDIYQGEYLVNWCMRCTTALSDDEVEYAEESSFLYHVKYPLVDGSGALIVATSRPETIFGDVALAVHPEDERYLAMIGKEVHVPMTNRTIKVIADSYVDRTFGSAVLKVTPSHDPNDFEIGKRHNLASINIFHENGLLNQHTPKEFQGLTIVKAREAAVALLEQLELLVKKDPLQHRVGHCYRCNTTIEPYLSKQWFVRMEKMASMALQAHDDGKIHFYPKRWENTYSAWLKDIRDWCISRQLWWGHRIPAWYCAACGKISVSTTDLTHCSHCQSTNIKQDEDVLDTWFSSWLWPFSVFGWPNQSEQLKEFYPTSTLVTAYDIIFFWVTRMIMAGLNFMGEVPFKDIYITPLVRDKQGRKMSKTLGNGIDPLEIVKSDGADALRFTIAYLSTQGQDLPLDREMFKMGGRFANKIWNASRFLLGNRVAIAYKPELAKQYSALDMWIAYRLNHASKLVAEAFTQYRFDDASHAIYDYFWDDFCDWYLEALKASFYADDVAEKERALAVSLSILEESLRLMHPFLPFISEEIYQKLPNKQADFLIVAPYPQAQDRSMWEASAEAFGTVKLFIGQVRAMRTQFGIAGDERIVAKVYIASNQEREAFMAHEEVMLRMAKLKTIELASVAFNETDRKAHLGVNLVGRDFEALLVMRHLINIEQEIAKLTKELAEVTQQMERAQAKLANENFVQRADPSAVAKERERVEQFSQQRIKLEASLESLKES</sequence>
<keyword evidence="3 11" id="KW-0963">Cytoplasm</keyword>
<comment type="catalytic activity">
    <reaction evidence="10 11">
        <text>tRNA(Val) + L-valine + ATP = L-valyl-tRNA(Val) + AMP + diphosphate</text>
        <dbReference type="Rhea" id="RHEA:10704"/>
        <dbReference type="Rhea" id="RHEA-COMP:9672"/>
        <dbReference type="Rhea" id="RHEA-COMP:9708"/>
        <dbReference type="ChEBI" id="CHEBI:30616"/>
        <dbReference type="ChEBI" id="CHEBI:33019"/>
        <dbReference type="ChEBI" id="CHEBI:57762"/>
        <dbReference type="ChEBI" id="CHEBI:78442"/>
        <dbReference type="ChEBI" id="CHEBI:78537"/>
        <dbReference type="ChEBI" id="CHEBI:456215"/>
        <dbReference type="EC" id="6.1.1.9"/>
    </reaction>
</comment>
<evidence type="ECO:0000256" key="5">
    <source>
        <dbReference type="ARBA" id="ARBA00022741"/>
    </source>
</evidence>
<proteinExistence type="inferred from homology"/>
<dbReference type="PANTHER" id="PTHR11946:SF93">
    <property type="entry name" value="VALINE--TRNA LIGASE, CHLOROPLASTIC_MITOCHONDRIAL 2"/>
    <property type="match status" value="1"/>
</dbReference>
<dbReference type="PANTHER" id="PTHR11946">
    <property type="entry name" value="VALYL-TRNA SYNTHETASES"/>
    <property type="match status" value="1"/>
</dbReference>
<feature type="short sequence motif" description="'HIGH' region" evidence="11">
    <location>
        <begin position="56"/>
        <end position="66"/>
    </location>
</feature>
<evidence type="ECO:0000256" key="1">
    <source>
        <dbReference type="ARBA" id="ARBA00004496"/>
    </source>
</evidence>
<dbReference type="Gene3D" id="3.40.50.620">
    <property type="entry name" value="HUPs"/>
    <property type="match status" value="2"/>
</dbReference>
<feature type="short sequence motif" description="'KMSKS' region" evidence="11">
    <location>
        <begin position="536"/>
        <end position="540"/>
    </location>
</feature>
<dbReference type="FunFam" id="3.40.50.620:FF:000032">
    <property type="entry name" value="Valine--tRNA ligase"/>
    <property type="match status" value="1"/>
</dbReference>
<name>A0A968GIN3_9SPIO</name>
<evidence type="ECO:0000256" key="9">
    <source>
        <dbReference type="ARBA" id="ARBA00023146"/>
    </source>
</evidence>
<dbReference type="NCBIfam" id="TIGR00422">
    <property type="entry name" value="valS"/>
    <property type="match status" value="1"/>
</dbReference>
<keyword evidence="16" id="KW-1185">Reference proteome</keyword>
<comment type="domain">
    <text evidence="11">The C-terminal coiled-coil domain is crucial for aminoacylation activity.</text>
</comment>
<dbReference type="GO" id="GO:0004832">
    <property type="term" value="F:valine-tRNA ligase activity"/>
    <property type="evidence" value="ECO:0007669"/>
    <property type="project" value="UniProtKB-UniRule"/>
</dbReference>
<dbReference type="SUPFAM" id="SSF46589">
    <property type="entry name" value="tRNA-binding arm"/>
    <property type="match status" value="1"/>
</dbReference>
<dbReference type="CDD" id="cd00817">
    <property type="entry name" value="ValRS_core"/>
    <property type="match status" value="1"/>
</dbReference>
<dbReference type="GO" id="GO:0006438">
    <property type="term" value="P:valyl-tRNA aminoacylation"/>
    <property type="evidence" value="ECO:0007669"/>
    <property type="project" value="UniProtKB-UniRule"/>
</dbReference>
<evidence type="ECO:0000313" key="15">
    <source>
        <dbReference type="EMBL" id="NIZ69767.1"/>
    </source>
</evidence>
<evidence type="ECO:0000256" key="10">
    <source>
        <dbReference type="ARBA" id="ARBA00047552"/>
    </source>
</evidence>
<keyword evidence="6 11" id="KW-0067">ATP-binding</keyword>
<dbReference type="RefSeq" id="WP_167695848.1">
    <property type="nucleotide sequence ID" value="NZ_CP118181.1"/>
</dbReference>
<dbReference type="InterPro" id="IPR033705">
    <property type="entry name" value="Anticodon_Ia_Val"/>
</dbReference>
<comment type="similarity">
    <text evidence="11">Belongs to the class-I aminoacyl-tRNA synthetase family. ValS type 1 subfamily.</text>
</comment>
<dbReference type="FunFam" id="3.40.50.620:FF:000098">
    <property type="entry name" value="Valine--tRNA ligase"/>
    <property type="match status" value="1"/>
</dbReference>
<evidence type="ECO:0000259" key="14">
    <source>
        <dbReference type="Pfam" id="PF10458"/>
    </source>
</evidence>
<dbReference type="Proteomes" id="UP000778951">
    <property type="component" value="Unassembled WGS sequence"/>
</dbReference>
<organism evidence="15 16">
    <name type="scientific">Entomospira culicis</name>
    <dbReference type="NCBI Taxonomy" id="2719989"/>
    <lineage>
        <taxon>Bacteria</taxon>
        <taxon>Pseudomonadati</taxon>
        <taxon>Spirochaetota</taxon>
        <taxon>Spirochaetia</taxon>
        <taxon>Spirochaetales</taxon>
        <taxon>Spirochaetaceae</taxon>
        <taxon>Entomospira</taxon>
    </lineage>
</organism>
<dbReference type="HAMAP" id="MF_02004">
    <property type="entry name" value="Val_tRNA_synth_type1"/>
    <property type="match status" value="1"/>
</dbReference>
<dbReference type="Pfam" id="PF10458">
    <property type="entry name" value="Val_tRNA-synt_C"/>
    <property type="match status" value="1"/>
</dbReference>
<evidence type="ECO:0000256" key="6">
    <source>
        <dbReference type="ARBA" id="ARBA00022840"/>
    </source>
</evidence>
<dbReference type="GO" id="GO:0005524">
    <property type="term" value="F:ATP binding"/>
    <property type="evidence" value="ECO:0007669"/>
    <property type="project" value="UniProtKB-UniRule"/>
</dbReference>
<dbReference type="GO" id="GO:0005829">
    <property type="term" value="C:cytosol"/>
    <property type="evidence" value="ECO:0007669"/>
    <property type="project" value="TreeGrafter"/>
</dbReference>
<keyword evidence="8 11" id="KW-0175">Coiled coil</keyword>
<evidence type="ECO:0000259" key="13">
    <source>
        <dbReference type="Pfam" id="PF08264"/>
    </source>
</evidence>
<keyword evidence="5 11" id="KW-0547">Nucleotide-binding</keyword>
<dbReference type="InterPro" id="IPR002303">
    <property type="entry name" value="Valyl-tRNA_ligase"/>
</dbReference>
<dbReference type="Gene3D" id="1.10.287.380">
    <property type="entry name" value="Valyl-tRNA synthetase, C-terminal domain"/>
    <property type="match status" value="1"/>
</dbReference>